<dbReference type="GO" id="GO:0016779">
    <property type="term" value="F:nucleotidyltransferase activity"/>
    <property type="evidence" value="ECO:0007669"/>
    <property type="project" value="InterPro"/>
</dbReference>
<keyword evidence="1" id="KW-0175">Coiled coil</keyword>
<sequence>MSEFIDILLKYKKEREEVLNNIDNYLLKIKESVRELDPDARVLLFGSYVRGNFKPDSDIDILVISDKYGANVDMMAKMNAHILIKLNVFGIFEIHITTRKMYEEWFKKFIDVYREI</sequence>
<organism evidence="3 4">
    <name type="scientific">Sulfolobus tengchongensis</name>
    <dbReference type="NCBI Taxonomy" id="207809"/>
    <lineage>
        <taxon>Archaea</taxon>
        <taxon>Thermoproteota</taxon>
        <taxon>Thermoprotei</taxon>
        <taxon>Sulfolobales</taxon>
        <taxon>Sulfolobaceae</taxon>
        <taxon>Sulfolobus</taxon>
    </lineage>
</organism>
<evidence type="ECO:0000256" key="1">
    <source>
        <dbReference type="SAM" id="Coils"/>
    </source>
</evidence>
<feature type="domain" description="Polymerase nucleotidyl transferase" evidence="2">
    <location>
        <begin position="28"/>
        <end position="68"/>
    </location>
</feature>
<dbReference type="Gene3D" id="3.30.460.10">
    <property type="entry name" value="Beta Polymerase, domain 2"/>
    <property type="match status" value="1"/>
</dbReference>
<keyword evidence="4" id="KW-1185">Reference proteome</keyword>
<protein>
    <submittedName>
        <fullName evidence="3">Nucleotidyltransferase domain-containing protein</fullName>
    </submittedName>
</protein>
<dbReference type="Pfam" id="PF01909">
    <property type="entry name" value="NTP_transf_2"/>
    <property type="match status" value="1"/>
</dbReference>
<dbReference type="Proteomes" id="UP001432202">
    <property type="component" value="Chromosome"/>
</dbReference>
<dbReference type="PANTHER" id="PTHR37030">
    <property type="entry name" value="NUCLEOTIDYLTRANSFERASE"/>
    <property type="match status" value="1"/>
</dbReference>
<dbReference type="PANTHER" id="PTHR37030:SF1">
    <property type="entry name" value="NUCLEOTIDYLTRANSFERASE"/>
    <property type="match status" value="1"/>
</dbReference>
<dbReference type="GeneID" id="89336957"/>
<evidence type="ECO:0000313" key="4">
    <source>
        <dbReference type="Proteomes" id="UP001432202"/>
    </source>
</evidence>
<dbReference type="InterPro" id="IPR002934">
    <property type="entry name" value="Polymerase_NTP_transf_dom"/>
</dbReference>
<reference evidence="3 4" key="1">
    <citation type="submission" date="2024-02" db="EMBL/GenBank/DDBJ databases">
        <title>STSV induces naive adaptation in Sulfolobus.</title>
        <authorList>
            <person name="Xiang X."/>
            <person name="Song M."/>
        </authorList>
    </citation>
    <scope>NUCLEOTIDE SEQUENCE [LARGE SCALE GENOMIC DNA]</scope>
    <source>
        <strain evidence="3 4">RT2</strain>
    </source>
</reference>
<accession>A0AAX4L0F7</accession>
<dbReference type="CDD" id="cd05403">
    <property type="entry name" value="NT_KNTase_like"/>
    <property type="match status" value="1"/>
</dbReference>
<dbReference type="InterPro" id="IPR043519">
    <property type="entry name" value="NT_sf"/>
</dbReference>
<evidence type="ECO:0000313" key="3">
    <source>
        <dbReference type="EMBL" id="WWQ59666.1"/>
    </source>
</evidence>
<name>A0AAX4L0F7_9CREN</name>
<dbReference type="AlphaFoldDB" id="A0AAX4L0F7"/>
<evidence type="ECO:0000259" key="2">
    <source>
        <dbReference type="Pfam" id="PF01909"/>
    </source>
</evidence>
<dbReference type="RefSeq" id="WP_338599102.1">
    <property type="nucleotide sequence ID" value="NZ_CP146016.1"/>
</dbReference>
<gene>
    <name evidence="3" type="ORF">V6M85_09270</name>
</gene>
<dbReference type="SUPFAM" id="SSF81301">
    <property type="entry name" value="Nucleotidyltransferase"/>
    <property type="match status" value="1"/>
</dbReference>
<proteinExistence type="predicted"/>
<feature type="coiled-coil region" evidence="1">
    <location>
        <begin position="8"/>
        <end position="35"/>
    </location>
</feature>
<dbReference type="EMBL" id="CP146016">
    <property type="protein sequence ID" value="WWQ59666.1"/>
    <property type="molecule type" value="Genomic_DNA"/>
</dbReference>